<name>W9GHC4_9MICO</name>
<keyword evidence="4" id="KW-0378">Hydrolase</keyword>
<reference evidence="4 5" key="1">
    <citation type="submission" date="2013-08" db="EMBL/GenBank/DDBJ databases">
        <title>Intrasporangium oryzae NRRL B-24470.</title>
        <authorList>
            <person name="Liu H."/>
            <person name="Wang G."/>
        </authorList>
    </citation>
    <scope>NUCLEOTIDE SEQUENCE [LARGE SCALE GENOMIC DNA]</scope>
    <source>
        <strain evidence="4 5">NRRL B-24470</strain>
    </source>
</reference>
<feature type="transmembrane region" description="Helical" evidence="2">
    <location>
        <begin position="12"/>
        <end position="38"/>
    </location>
</feature>
<proteinExistence type="predicted"/>
<dbReference type="EMBL" id="AWSA01000003">
    <property type="protein sequence ID" value="EWT03289.1"/>
    <property type="molecule type" value="Genomic_DNA"/>
</dbReference>
<organism evidence="4 5">
    <name type="scientific">Intrasporangium oryzae NRRL B-24470</name>
    <dbReference type="NCBI Taxonomy" id="1386089"/>
    <lineage>
        <taxon>Bacteria</taxon>
        <taxon>Bacillati</taxon>
        <taxon>Actinomycetota</taxon>
        <taxon>Actinomycetes</taxon>
        <taxon>Micrococcales</taxon>
        <taxon>Intrasporangiaceae</taxon>
        <taxon>Intrasporangium</taxon>
    </lineage>
</organism>
<dbReference type="InterPro" id="IPR013830">
    <property type="entry name" value="SGNH_hydro"/>
</dbReference>
<dbReference type="GO" id="GO:0004622">
    <property type="term" value="F:phosphatidylcholine lysophospholipase activity"/>
    <property type="evidence" value="ECO:0007669"/>
    <property type="project" value="TreeGrafter"/>
</dbReference>
<keyword evidence="2" id="KW-1133">Transmembrane helix</keyword>
<dbReference type="InterPro" id="IPR051532">
    <property type="entry name" value="Ester_Hydrolysis_Enzymes"/>
</dbReference>
<dbReference type="Gene3D" id="3.40.50.1110">
    <property type="entry name" value="SGNH hydrolase"/>
    <property type="match status" value="1"/>
</dbReference>
<evidence type="ECO:0000313" key="5">
    <source>
        <dbReference type="Proteomes" id="UP000019489"/>
    </source>
</evidence>
<feature type="compositionally biased region" description="Low complexity" evidence="1">
    <location>
        <begin position="54"/>
        <end position="77"/>
    </location>
</feature>
<dbReference type="eggNOG" id="COG2755">
    <property type="taxonomic scope" value="Bacteria"/>
</dbReference>
<dbReference type="PANTHER" id="PTHR30383">
    <property type="entry name" value="THIOESTERASE 1/PROTEASE 1/LYSOPHOSPHOLIPASE L1"/>
    <property type="match status" value="1"/>
</dbReference>
<evidence type="ECO:0000259" key="3">
    <source>
        <dbReference type="Pfam" id="PF13472"/>
    </source>
</evidence>
<keyword evidence="2" id="KW-0472">Membrane</keyword>
<feature type="compositionally biased region" description="Low complexity" evidence="1">
    <location>
        <begin position="85"/>
        <end position="95"/>
    </location>
</feature>
<sequence>MALQRNGRRRRPAIDLALVAAVVTMVVATLAAAVAFGVPARLVAMADRSLGAHSASVTWSTPSPAPPTSRSTSTTPESPSPTSPTTPTTPTTTGTGALDAQVVPGGSGPLQVVGLGDSVMSGANCDCRGIVAEYADALADATNRPVTGTNLGVPGDMTTDLADHLAHDADTRAAVAKADVVLVTIGANDVVPQRDTWMAQGCEQACYAPTVAAIGRQLAGVLATVRSLRNDQPTAVLVTDYWNVFTDGDVARATVGESGLRWSERLTSVVNRAICDAAASNAATCVHLVPPFKNDGDPTGLLAGDGDHPNAAGVAVIVKELMAATRTQG</sequence>
<feature type="domain" description="SGNH hydrolase-type esterase" evidence="3">
    <location>
        <begin position="115"/>
        <end position="315"/>
    </location>
</feature>
<dbReference type="Pfam" id="PF13472">
    <property type="entry name" value="Lipase_GDSL_2"/>
    <property type="match status" value="1"/>
</dbReference>
<keyword evidence="5" id="KW-1185">Reference proteome</keyword>
<protein>
    <submittedName>
        <fullName evidence="4">Acylhydrolase</fullName>
    </submittedName>
</protein>
<dbReference type="RefSeq" id="WP_051509872.1">
    <property type="nucleotide sequence ID" value="NZ_AWSA01000003.1"/>
</dbReference>
<evidence type="ECO:0000256" key="1">
    <source>
        <dbReference type="SAM" id="MobiDB-lite"/>
    </source>
</evidence>
<dbReference type="InterPro" id="IPR036514">
    <property type="entry name" value="SGNH_hydro_sf"/>
</dbReference>
<feature type="region of interest" description="Disordered" evidence="1">
    <location>
        <begin position="54"/>
        <end position="101"/>
    </location>
</feature>
<dbReference type="CDD" id="cd00229">
    <property type="entry name" value="SGNH_hydrolase"/>
    <property type="match status" value="1"/>
</dbReference>
<dbReference type="STRING" id="1386089.N865_18885"/>
<dbReference type="OrthoDB" id="8215557at2"/>
<dbReference type="SUPFAM" id="SSF52266">
    <property type="entry name" value="SGNH hydrolase"/>
    <property type="match status" value="1"/>
</dbReference>
<dbReference type="Proteomes" id="UP000019489">
    <property type="component" value="Unassembled WGS sequence"/>
</dbReference>
<accession>W9GHC4</accession>
<evidence type="ECO:0000313" key="4">
    <source>
        <dbReference type="EMBL" id="EWT03289.1"/>
    </source>
</evidence>
<keyword evidence="2" id="KW-0812">Transmembrane</keyword>
<dbReference type="AlphaFoldDB" id="W9GHC4"/>
<gene>
    <name evidence="4" type="ORF">N865_18885</name>
</gene>
<evidence type="ECO:0000256" key="2">
    <source>
        <dbReference type="SAM" id="Phobius"/>
    </source>
</evidence>
<comment type="caution">
    <text evidence="4">The sequence shown here is derived from an EMBL/GenBank/DDBJ whole genome shotgun (WGS) entry which is preliminary data.</text>
</comment>
<dbReference type="PANTHER" id="PTHR30383:SF5">
    <property type="entry name" value="SGNH HYDROLASE-TYPE ESTERASE DOMAIN-CONTAINING PROTEIN"/>
    <property type="match status" value="1"/>
</dbReference>